<dbReference type="FunFam" id="3.40.309.10:FF:000012">
    <property type="entry name" value="Betaine aldehyde dehydrogenase"/>
    <property type="match status" value="1"/>
</dbReference>
<dbReference type="InterPro" id="IPR016161">
    <property type="entry name" value="Ald_DH/histidinol_DH"/>
</dbReference>
<dbReference type="EMBL" id="LT598653">
    <property type="protein sequence ID" value="SBV31750.1"/>
    <property type="molecule type" value="Genomic_DNA"/>
</dbReference>
<dbReference type="InterPro" id="IPR015590">
    <property type="entry name" value="Aldehyde_DH_dom"/>
</dbReference>
<comment type="similarity">
    <text evidence="1 4">Belongs to the aldehyde dehydrogenase family.</text>
</comment>
<dbReference type="SUPFAM" id="SSF53720">
    <property type="entry name" value="ALDH-like"/>
    <property type="match status" value="1"/>
</dbReference>
<dbReference type="RefSeq" id="WP_295323595.1">
    <property type="nucleotide sequence ID" value="NZ_LT598653.1"/>
</dbReference>
<keyword evidence="2 4" id="KW-0560">Oxidoreductase</keyword>
<protein>
    <submittedName>
        <fullName evidence="6">Putative aldehyde dehydrogenase DhaS</fullName>
        <ecNumber evidence="6">1.2.1.3</ecNumber>
    </submittedName>
</protein>
<evidence type="ECO:0000259" key="5">
    <source>
        <dbReference type="Pfam" id="PF00171"/>
    </source>
</evidence>
<dbReference type="EC" id="1.2.1.3" evidence="6"/>
<sequence>MQDASSWTDGLQLAFGADQPRRMLIGGRWLESDSGQSIAVVDPSTASPIASIQRGTAADVDRAVAAARAAFEGGEWPAMNGTARERLMRKLADLIETNSAEFALLEALDGGKPIAAAHQADVLGSVARLRYAAAWAPRLNGQNIEPAVPLDMHCYTRREACGVAGLIVPWNFPLAMAVSKLGDALAAGCTVVLKPSELTSLATLRLGELIGEAGFPDGVVNIVTGYGSEAGQALADHAGVDKISFTGSTRVGKQLVRSAAGNLKRLTLELGGKSPAIVFADADLDLSVRGVLRNFTYNSGQICAAGSRIFVHRAVYEPFLVALADAASAVRVGPATEDFTEMGPLVSEAQRDRVRDYIAGAVESGATVVAGGAMTETEGYFHRPTILADTRPDMAVRREEIFGPVATISPFEGDEFAAVIREANDTDYGLSSYIYTRDLSAAHRTARLIRAGTVRINGAALDHTMPFGGYKQSGWGRENGCEGVLSFTELKTVMIALG</sequence>
<accession>A0A1Y5PP52</accession>
<evidence type="ECO:0000256" key="3">
    <source>
        <dbReference type="PROSITE-ProRule" id="PRU10007"/>
    </source>
</evidence>
<evidence type="ECO:0000313" key="6">
    <source>
        <dbReference type="EMBL" id="SBV31750.1"/>
    </source>
</evidence>
<dbReference type="Pfam" id="PF00171">
    <property type="entry name" value="Aldedh"/>
    <property type="match status" value="1"/>
</dbReference>
<dbReference type="KEGG" id="sphu:SPPYR_0630"/>
<dbReference type="InterPro" id="IPR016163">
    <property type="entry name" value="Ald_DH_C"/>
</dbReference>
<dbReference type="AlphaFoldDB" id="A0A1Y5PP52"/>
<proteinExistence type="inferred from homology"/>
<dbReference type="Gene3D" id="3.40.605.10">
    <property type="entry name" value="Aldehyde Dehydrogenase, Chain A, domain 1"/>
    <property type="match status" value="1"/>
</dbReference>
<dbReference type="InterPro" id="IPR016162">
    <property type="entry name" value="Ald_DH_N"/>
</dbReference>
<organism evidence="6">
    <name type="scientific">uncultured Sphingopyxis sp</name>
    <dbReference type="NCBI Taxonomy" id="310581"/>
    <lineage>
        <taxon>Bacteria</taxon>
        <taxon>Pseudomonadati</taxon>
        <taxon>Pseudomonadota</taxon>
        <taxon>Alphaproteobacteria</taxon>
        <taxon>Sphingomonadales</taxon>
        <taxon>Sphingomonadaceae</taxon>
        <taxon>Sphingopyxis</taxon>
        <taxon>environmental samples</taxon>
    </lineage>
</organism>
<dbReference type="Gene3D" id="3.40.309.10">
    <property type="entry name" value="Aldehyde Dehydrogenase, Chain A, domain 2"/>
    <property type="match status" value="1"/>
</dbReference>
<dbReference type="PROSITE" id="PS00687">
    <property type="entry name" value="ALDEHYDE_DEHYDR_GLU"/>
    <property type="match status" value="1"/>
</dbReference>
<gene>
    <name evidence="6" type="primary">dhaS</name>
    <name evidence="6" type="ORF">SPPYR_0630</name>
</gene>
<dbReference type="FunFam" id="3.40.605.10:FF:000007">
    <property type="entry name" value="NAD/NADP-dependent betaine aldehyde dehydrogenase"/>
    <property type="match status" value="1"/>
</dbReference>
<dbReference type="GO" id="GO:0004029">
    <property type="term" value="F:aldehyde dehydrogenase (NAD+) activity"/>
    <property type="evidence" value="ECO:0007669"/>
    <property type="project" value="UniProtKB-EC"/>
</dbReference>
<evidence type="ECO:0000256" key="1">
    <source>
        <dbReference type="ARBA" id="ARBA00009986"/>
    </source>
</evidence>
<evidence type="ECO:0000256" key="4">
    <source>
        <dbReference type="RuleBase" id="RU003345"/>
    </source>
</evidence>
<feature type="active site" evidence="3">
    <location>
        <position position="269"/>
    </location>
</feature>
<dbReference type="PANTHER" id="PTHR11699">
    <property type="entry name" value="ALDEHYDE DEHYDROGENASE-RELATED"/>
    <property type="match status" value="1"/>
</dbReference>
<name>A0A1Y5PP52_9SPHN</name>
<reference evidence="6" key="1">
    <citation type="submission" date="2016-03" db="EMBL/GenBank/DDBJ databases">
        <authorList>
            <person name="Ploux O."/>
        </authorList>
    </citation>
    <scope>NUCLEOTIDE SEQUENCE</scope>
    <source>
        <strain evidence="6">UC10</strain>
    </source>
</reference>
<dbReference type="InterPro" id="IPR029510">
    <property type="entry name" value="Ald_DH_CS_GLU"/>
</dbReference>
<evidence type="ECO:0000256" key="2">
    <source>
        <dbReference type="ARBA" id="ARBA00023002"/>
    </source>
</evidence>
<feature type="domain" description="Aldehyde dehydrogenase" evidence="5">
    <location>
        <begin position="29"/>
        <end position="493"/>
    </location>
</feature>